<dbReference type="Gene3D" id="3.40.50.11500">
    <property type="match status" value="1"/>
</dbReference>
<dbReference type="Proteomes" id="UP000636800">
    <property type="component" value="Chromosome 12"/>
</dbReference>
<dbReference type="InterPro" id="IPR001194">
    <property type="entry name" value="cDENN_dom"/>
</dbReference>
<dbReference type="AlphaFoldDB" id="A0A835UEY9"/>
<protein>
    <recommendedName>
        <fullName evidence="2">UDENN domain-containing protein</fullName>
    </recommendedName>
</protein>
<organism evidence="3 4">
    <name type="scientific">Vanilla planifolia</name>
    <name type="common">Vanilla</name>
    <dbReference type="NCBI Taxonomy" id="51239"/>
    <lineage>
        <taxon>Eukaryota</taxon>
        <taxon>Viridiplantae</taxon>
        <taxon>Streptophyta</taxon>
        <taxon>Embryophyta</taxon>
        <taxon>Tracheophyta</taxon>
        <taxon>Spermatophyta</taxon>
        <taxon>Magnoliopsida</taxon>
        <taxon>Liliopsida</taxon>
        <taxon>Asparagales</taxon>
        <taxon>Orchidaceae</taxon>
        <taxon>Vanilloideae</taxon>
        <taxon>Vanilleae</taxon>
        <taxon>Vanilla</taxon>
    </lineage>
</organism>
<dbReference type="OrthoDB" id="782552at2759"/>
<evidence type="ECO:0000313" key="4">
    <source>
        <dbReference type="Proteomes" id="UP000636800"/>
    </source>
</evidence>
<dbReference type="PROSITE" id="PS50211">
    <property type="entry name" value="DENN"/>
    <property type="match status" value="1"/>
</dbReference>
<dbReference type="SMART" id="SM00800">
    <property type="entry name" value="uDENN"/>
    <property type="match status" value="1"/>
</dbReference>
<dbReference type="EMBL" id="JADCNL010000012">
    <property type="protein sequence ID" value="KAG0456941.1"/>
    <property type="molecule type" value="Genomic_DNA"/>
</dbReference>
<dbReference type="SMART" id="SM00799">
    <property type="entry name" value="DENN"/>
    <property type="match status" value="1"/>
</dbReference>
<dbReference type="InterPro" id="IPR051942">
    <property type="entry name" value="DENN_domain_containing_2"/>
</dbReference>
<comment type="caution">
    <text evidence="3">The sequence shown here is derived from an EMBL/GenBank/DDBJ whole genome shotgun (WGS) entry which is preliminary data.</text>
</comment>
<evidence type="ECO:0000313" key="3">
    <source>
        <dbReference type="EMBL" id="KAG0456941.1"/>
    </source>
</evidence>
<name>A0A835UEY9_VANPL</name>
<proteinExistence type="predicted"/>
<feature type="domain" description="UDENN" evidence="2">
    <location>
        <begin position="406"/>
        <end position="702"/>
    </location>
</feature>
<accession>A0A835UEY9</accession>
<reference evidence="3 4" key="1">
    <citation type="journal article" date="2020" name="Nat. Food">
        <title>A phased Vanilla planifolia genome enables genetic improvement of flavour and production.</title>
        <authorList>
            <person name="Hasing T."/>
            <person name="Tang H."/>
            <person name="Brym M."/>
            <person name="Khazi F."/>
            <person name="Huang T."/>
            <person name="Chambers A.H."/>
        </authorList>
    </citation>
    <scope>NUCLEOTIDE SEQUENCE [LARGE SCALE GENOMIC DNA]</scope>
    <source>
        <tissue evidence="3">Leaf</tissue>
    </source>
</reference>
<evidence type="ECO:0000259" key="2">
    <source>
        <dbReference type="PROSITE" id="PS50211"/>
    </source>
</evidence>
<gene>
    <name evidence="3" type="ORF">HPP92_022098</name>
</gene>
<dbReference type="InterPro" id="IPR043153">
    <property type="entry name" value="DENN_C"/>
</dbReference>
<sequence>MKGEGVRMEGEASPGKSDEREESWASDVTWATQENDLEDDKMTPEKALDDAGASVALVEDTPRNAFLSVSSAPSSRCSSPLANVKQAGHFRSNSFQRWRHQVQRVWRWGSSGVSSSFGSREKSLRATVNLEIMAKQKRLWYRTQSKLRDSKLHREPTALFEQFFIVGLHSHTNVEVIEDAFAKKKTWESEAAKSDMLDLRKLRYNGQTPTLEPQVLFKYPPVRKVATRETDIPAFCFPEGVKARLLEKTPSMSDLNELVFGQEHLARDDLSFIFCLKVSDNSTLYGVCLHVQEIVQRAPGILSPISLLNTTCKTSRFLVAAPRCYCMLTRVPFFELHFEMLNSIISQERLDRITQYVKDMTLTDSIPQVIGEHEQIDGNYDSVDREYCESWMGFAVPVDSVSGLTSYSAVSMSDKEATPILFGQPGSYSPESVSLSEVSDNSHARELDRESRRSLQFLDDFTSENSGYHSDSFERVNCVFENGQVSPEVNSTTYPSIICRLERIGSLESVYSSVRGVGSEDEADFNSRLETSASDEKVMKWAKAHNNEALQIVCGYHALPVPPRGGEIIFQPLEHLQPIKYCRPSAYSLGIAVNCDIDKHIFTEVNELNSRLEAAEEAFALSIWTVSTVCRALSLESVLALVTGALLEKQVIVTCPNLGTLSAICLSIIPMIQPFEWQSLFLPILPRKMFDFLDAPVPFIVS</sequence>
<dbReference type="PANTHER" id="PTHR15288:SF0">
    <property type="entry name" value="UDENN DOMAIN-CONTAINING PROTEIN"/>
    <property type="match status" value="1"/>
</dbReference>
<keyword evidence="4" id="KW-1185">Reference proteome</keyword>
<feature type="compositionally biased region" description="Basic and acidic residues" evidence="1">
    <location>
        <begin position="1"/>
        <end position="23"/>
    </location>
</feature>
<dbReference type="Pfam" id="PF03456">
    <property type="entry name" value="uDENN"/>
    <property type="match status" value="1"/>
</dbReference>
<dbReference type="Gene3D" id="3.30.450.200">
    <property type="match status" value="1"/>
</dbReference>
<dbReference type="Pfam" id="PF02141">
    <property type="entry name" value="DENN"/>
    <property type="match status" value="1"/>
</dbReference>
<evidence type="ECO:0000256" key="1">
    <source>
        <dbReference type="SAM" id="MobiDB-lite"/>
    </source>
</evidence>
<dbReference type="InterPro" id="IPR037516">
    <property type="entry name" value="Tripartite_DENN"/>
</dbReference>
<dbReference type="InterPro" id="IPR005113">
    <property type="entry name" value="uDENN_dom"/>
</dbReference>
<feature type="region of interest" description="Disordered" evidence="1">
    <location>
        <begin position="1"/>
        <end position="47"/>
    </location>
</feature>
<dbReference type="PANTHER" id="PTHR15288">
    <property type="entry name" value="DENN DOMAIN-CONTAINING PROTEIN 2"/>
    <property type="match status" value="1"/>
</dbReference>